<dbReference type="RefSeq" id="XP_058332081.1">
    <property type="nucleotide sequence ID" value="XM_058473078.1"/>
</dbReference>
<name>A0A9W9P7D8_9EURO</name>
<keyword evidence="3" id="KW-1185">Reference proteome</keyword>
<reference evidence="2" key="1">
    <citation type="submission" date="2022-11" db="EMBL/GenBank/DDBJ databases">
        <authorList>
            <person name="Petersen C."/>
        </authorList>
    </citation>
    <scope>NUCLEOTIDE SEQUENCE</scope>
    <source>
        <strain evidence="2">IBT 19713</strain>
    </source>
</reference>
<protein>
    <recommendedName>
        <fullName evidence="4">Zn(2)-C6 fungal-type domain-containing protein</fullName>
    </recommendedName>
</protein>
<accession>A0A9W9P7D8</accession>
<evidence type="ECO:0000313" key="2">
    <source>
        <dbReference type="EMBL" id="KAJ5239162.1"/>
    </source>
</evidence>
<evidence type="ECO:0000313" key="3">
    <source>
        <dbReference type="Proteomes" id="UP001150941"/>
    </source>
</evidence>
<feature type="region of interest" description="Disordered" evidence="1">
    <location>
        <begin position="149"/>
        <end position="171"/>
    </location>
</feature>
<evidence type="ECO:0008006" key="4">
    <source>
        <dbReference type="Google" id="ProtNLM"/>
    </source>
</evidence>
<evidence type="ECO:0000256" key="1">
    <source>
        <dbReference type="SAM" id="MobiDB-lite"/>
    </source>
</evidence>
<sequence>MRRMLNPLVRHRRRCDRKSPCDRCTRLGAAASCVYAPFQKTRPESAPRPIRAVDSDATRELAVGSDDEAPPLRSNVLSDEYLRALYLPAIRRAADQGVIRPSGACRCSKSPATGSRDIKTVLTNILESILLHDSWLSLSNMNVPVNASGAEQQGATHRGSSTLHHTEKKLDSGNEPVPYHSIFGFPL</sequence>
<dbReference type="EMBL" id="JAPQKS010000003">
    <property type="protein sequence ID" value="KAJ5239162.1"/>
    <property type="molecule type" value="Genomic_DNA"/>
</dbReference>
<reference evidence="2" key="2">
    <citation type="journal article" date="2023" name="IMA Fungus">
        <title>Comparative genomic study of the Penicillium genus elucidates a diverse pangenome and 15 lateral gene transfer events.</title>
        <authorList>
            <person name="Petersen C."/>
            <person name="Sorensen T."/>
            <person name="Nielsen M.R."/>
            <person name="Sondergaard T.E."/>
            <person name="Sorensen J.L."/>
            <person name="Fitzpatrick D.A."/>
            <person name="Frisvad J.C."/>
            <person name="Nielsen K.L."/>
        </authorList>
    </citation>
    <scope>NUCLEOTIDE SEQUENCE</scope>
    <source>
        <strain evidence="2">IBT 19713</strain>
    </source>
</reference>
<dbReference type="Proteomes" id="UP001150941">
    <property type="component" value="Unassembled WGS sequence"/>
</dbReference>
<feature type="compositionally biased region" description="Polar residues" evidence="1">
    <location>
        <begin position="149"/>
        <end position="163"/>
    </location>
</feature>
<dbReference type="AlphaFoldDB" id="A0A9W9P7D8"/>
<dbReference type="GeneID" id="83200381"/>
<proteinExistence type="predicted"/>
<comment type="caution">
    <text evidence="2">The sequence shown here is derived from an EMBL/GenBank/DDBJ whole genome shotgun (WGS) entry which is preliminary data.</text>
</comment>
<dbReference type="OrthoDB" id="2269373at2759"/>
<organism evidence="2 3">
    <name type="scientific">Penicillium chermesinum</name>
    <dbReference type="NCBI Taxonomy" id="63820"/>
    <lineage>
        <taxon>Eukaryota</taxon>
        <taxon>Fungi</taxon>
        <taxon>Dikarya</taxon>
        <taxon>Ascomycota</taxon>
        <taxon>Pezizomycotina</taxon>
        <taxon>Eurotiomycetes</taxon>
        <taxon>Eurotiomycetidae</taxon>
        <taxon>Eurotiales</taxon>
        <taxon>Aspergillaceae</taxon>
        <taxon>Penicillium</taxon>
    </lineage>
</organism>
<gene>
    <name evidence="2" type="ORF">N7468_003781</name>
</gene>